<dbReference type="EMBL" id="DXBJ01000079">
    <property type="protein sequence ID" value="HIZ58994.1"/>
    <property type="molecule type" value="Genomic_DNA"/>
</dbReference>
<proteinExistence type="predicted"/>
<protein>
    <submittedName>
        <fullName evidence="1">Uncharacterized protein</fullName>
    </submittedName>
</protein>
<dbReference type="Proteomes" id="UP000824065">
    <property type="component" value="Unassembled WGS sequence"/>
</dbReference>
<sequence>MAIYAYKRTPGMVDQVLILEDGDASRVPAGYTIERTEPGKVQVHVPVIRIGYWGWSWEFCLSFPSDSTRRAFRRLFESLPDDVQHSLCFAPRNGKARLDFWLDKLSAIQNPGLRVEIESVLRASLDKGGTVQ</sequence>
<organism evidence="1 2">
    <name type="scientific">Candidatus Faecalibacterium gallistercoris</name>
    <dbReference type="NCBI Taxonomy" id="2838579"/>
    <lineage>
        <taxon>Bacteria</taxon>
        <taxon>Bacillati</taxon>
        <taxon>Bacillota</taxon>
        <taxon>Clostridia</taxon>
        <taxon>Eubacteriales</taxon>
        <taxon>Oscillospiraceae</taxon>
        <taxon>Faecalibacterium</taxon>
    </lineage>
</organism>
<reference evidence="1" key="1">
    <citation type="journal article" date="2021" name="PeerJ">
        <title>Extensive microbial diversity within the chicken gut microbiome revealed by metagenomics and culture.</title>
        <authorList>
            <person name="Gilroy R."/>
            <person name="Ravi A."/>
            <person name="Getino M."/>
            <person name="Pursley I."/>
            <person name="Horton D.L."/>
            <person name="Alikhan N.F."/>
            <person name="Baker D."/>
            <person name="Gharbi K."/>
            <person name="Hall N."/>
            <person name="Watson M."/>
            <person name="Adriaenssens E.M."/>
            <person name="Foster-Nyarko E."/>
            <person name="Jarju S."/>
            <person name="Secka A."/>
            <person name="Antonio M."/>
            <person name="Oren A."/>
            <person name="Chaudhuri R.R."/>
            <person name="La Ragione R."/>
            <person name="Hildebrand F."/>
            <person name="Pallen M.J."/>
        </authorList>
    </citation>
    <scope>NUCLEOTIDE SEQUENCE</scope>
    <source>
        <strain evidence="1">ChiBcec16-3735</strain>
    </source>
</reference>
<comment type="caution">
    <text evidence="1">The sequence shown here is derived from an EMBL/GenBank/DDBJ whole genome shotgun (WGS) entry which is preliminary data.</text>
</comment>
<accession>A0A9D2JNJ7</accession>
<dbReference type="AlphaFoldDB" id="A0A9D2JNJ7"/>
<evidence type="ECO:0000313" key="2">
    <source>
        <dbReference type="Proteomes" id="UP000824065"/>
    </source>
</evidence>
<evidence type="ECO:0000313" key="1">
    <source>
        <dbReference type="EMBL" id="HIZ58994.1"/>
    </source>
</evidence>
<reference evidence="1" key="2">
    <citation type="submission" date="2021-04" db="EMBL/GenBank/DDBJ databases">
        <authorList>
            <person name="Gilroy R."/>
        </authorList>
    </citation>
    <scope>NUCLEOTIDE SEQUENCE</scope>
    <source>
        <strain evidence="1">ChiBcec16-3735</strain>
    </source>
</reference>
<gene>
    <name evidence="1" type="ORF">H9725_10590</name>
</gene>
<name>A0A9D2JNJ7_9FIRM</name>